<dbReference type="GO" id="GO:0046785">
    <property type="term" value="P:microtubule polymerization"/>
    <property type="evidence" value="ECO:0007669"/>
    <property type="project" value="InterPro"/>
</dbReference>
<evidence type="ECO:0000256" key="2">
    <source>
        <dbReference type="ARBA" id="ARBA00022490"/>
    </source>
</evidence>
<evidence type="ECO:0000313" key="6">
    <source>
        <dbReference type="EMBL" id="PHJ23353.1"/>
    </source>
</evidence>
<feature type="compositionally biased region" description="Polar residues" evidence="4">
    <location>
        <begin position="3458"/>
        <end position="3468"/>
    </location>
</feature>
<feature type="compositionally biased region" description="Basic and acidic residues" evidence="4">
    <location>
        <begin position="1971"/>
        <end position="1993"/>
    </location>
</feature>
<dbReference type="GO" id="GO:0007051">
    <property type="term" value="P:spindle organization"/>
    <property type="evidence" value="ECO:0007669"/>
    <property type="project" value="InterPro"/>
</dbReference>
<evidence type="ECO:0000259" key="5">
    <source>
        <dbReference type="SMART" id="SM01349"/>
    </source>
</evidence>
<feature type="compositionally biased region" description="Low complexity" evidence="4">
    <location>
        <begin position="1038"/>
        <end position="1052"/>
    </location>
</feature>
<dbReference type="SUPFAM" id="SSF48371">
    <property type="entry name" value="ARM repeat"/>
    <property type="match status" value="1"/>
</dbReference>
<dbReference type="Proteomes" id="UP000221165">
    <property type="component" value="Unassembled WGS sequence"/>
</dbReference>
<evidence type="ECO:0000256" key="1">
    <source>
        <dbReference type="ARBA" id="ARBA00004245"/>
    </source>
</evidence>
<reference evidence="6 7" key="1">
    <citation type="journal article" date="2017" name="Int. J. Parasitol.">
        <title>The genome of the protozoan parasite Cystoisospora suis and a reverse vaccinology approach to identify vaccine candidates.</title>
        <authorList>
            <person name="Palmieri N."/>
            <person name="Shrestha A."/>
            <person name="Ruttkowski B."/>
            <person name="Beck T."/>
            <person name="Vogl C."/>
            <person name="Tomley F."/>
            <person name="Blake D.P."/>
            <person name="Joachim A."/>
        </authorList>
    </citation>
    <scope>NUCLEOTIDE SEQUENCE [LARGE SCALE GENOMIC DNA]</scope>
    <source>
        <strain evidence="6 7">Wien I</strain>
    </source>
</reference>
<feature type="compositionally biased region" description="Basic and acidic residues" evidence="4">
    <location>
        <begin position="1942"/>
        <end position="1954"/>
    </location>
</feature>
<dbReference type="EMBL" id="MIGC01001175">
    <property type="protein sequence ID" value="PHJ23353.1"/>
    <property type="molecule type" value="Genomic_DNA"/>
</dbReference>
<feature type="compositionally biased region" description="Low complexity" evidence="4">
    <location>
        <begin position="1"/>
        <end position="23"/>
    </location>
</feature>
<feature type="compositionally biased region" description="Polar residues" evidence="4">
    <location>
        <begin position="3737"/>
        <end position="3746"/>
    </location>
</feature>
<feature type="compositionally biased region" description="Basic and acidic residues" evidence="4">
    <location>
        <begin position="2689"/>
        <end position="2701"/>
    </location>
</feature>
<dbReference type="OrthoDB" id="205662at2759"/>
<comment type="subcellular location">
    <subcellularLocation>
        <location evidence="1">Cytoplasm</location>
        <location evidence="1">Cytoskeleton</location>
    </subcellularLocation>
</comment>
<dbReference type="GO" id="GO:0005856">
    <property type="term" value="C:cytoskeleton"/>
    <property type="evidence" value="ECO:0007669"/>
    <property type="project" value="UniProtKB-SubCell"/>
</dbReference>
<dbReference type="GO" id="GO:0061863">
    <property type="term" value="F:microtubule plus end polymerase"/>
    <property type="evidence" value="ECO:0007669"/>
    <property type="project" value="InterPro"/>
</dbReference>
<dbReference type="RefSeq" id="XP_067925029.1">
    <property type="nucleotide sequence ID" value="XM_068062997.1"/>
</dbReference>
<feature type="region of interest" description="Disordered" evidence="4">
    <location>
        <begin position="1088"/>
        <end position="1180"/>
    </location>
</feature>
<protein>
    <submittedName>
        <fullName evidence="6">Heat repeat-containing protein</fullName>
    </submittedName>
</protein>
<feature type="region of interest" description="Disordered" evidence="4">
    <location>
        <begin position="2169"/>
        <end position="2191"/>
    </location>
</feature>
<feature type="compositionally biased region" description="Basic and acidic residues" evidence="4">
    <location>
        <begin position="687"/>
        <end position="698"/>
    </location>
</feature>
<dbReference type="GeneID" id="94426208"/>
<evidence type="ECO:0000256" key="3">
    <source>
        <dbReference type="ARBA" id="ARBA00023212"/>
    </source>
</evidence>
<feature type="compositionally biased region" description="Polar residues" evidence="4">
    <location>
        <begin position="1407"/>
        <end position="1428"/>
    </location>
</feature>
<gene>
    <name evidence="6" type="ORF">CSUI_002798</name>
</gene>
<feature type="region of interest" description="Disordered" evidence="4">
    <location>
        <begin position="3450"/>
        <end position="3488"/>
    </location>
</feature>
<feature type="domain" description="TOG" evidence="5">
    <location>
        <begin position="768"/>
        <end position="1018"/>
    </location>
</feature>
<feature type="compositionally biased region" description="Basic and acidic residues" evidence="4">
    <location>
        <begin position="3842"/>
        <end position="3855"/>
    </location>
</feature>
<feature type="region of interest" description="Disordered" evidence="4">
    <location>
        <begin position="55"/>
        <end position="113"/>
    </location>
</feature>
<feature type="compositionally biased region" description="Polar residues" evidence="4">
    <location>
        <begin position="1135"/>
        <end position="1180"/>
    </location>
</feature>
<feature type="compositionally biased region" description="Low complexity" evidence="4">
    <location>
        <begin position="225"/>
        <end position="243"/>
    </location>
</feature>
<evidence type="ECO:0000256" key="4">
    <source>
        <dbReference type="SAM" id="MobiDB-lite"/>
    </source>
</evidence>
<feature type="compositionally biased region" description="Basic and acidic residues" evidence="4">
    <location>
        <begin position="405"/>
        <end position="422"/>
    </location>
</feature>
<dbReference type="InterPro" id="IPR016024">
    <property type="entry name" value="ARM-type_fold"/>
</dbReference>
<dbReference type="InterPro" id="IPR045110">
    <property type="entry name" value="XMAP215"/>
</dbReference>
<feature type="compositionally biased region" description="Polar residues" evidence="4">
    <location>
        <begin position="244"/>
        <end position="255"/>
    </location>
</feature>
<dbReference type="InterPro" id="IPR048491">
    <property type="entry name" value="XMAP215_CLASP_TOG"/>
</dbReference>
<feature type="compositionally biased region" description="Basic and acidic residues" evidence="4">
    <location>
        <begin position="83"/>
        <end position="93"/>
    </location>
</feature>
<feature type="region of interest" description="Disordered" evidence="4">
    <location>
        <begin position="3828"/>
        <end position="3865"/>
    </location>
</feature>
<feature type="compositionally biased region" description="Basic and acidic residues" evidence="4">
    <location>
        <begin position="3078"/>
        <end position="3098"/>
    </location>
</feature>
<feature type="region of interest" description="Disordered" evidence="4">
    <location>
        <begin position="1"/>
        <end position="40"/>
    </location>
</feature>
<feature type="compositionally biased region" description="Polar residues" evidence="4">
    <location>
        <begin position="3786"/>
        <end position="3803"/>
    </location>
</feature>
<feature type="region of interest" description="Disordered" evidence="4">
    <location>
        <begin position="3646"/>
        <end position="3667"/>
    </location>
</feature>
<dbReference type="InterPro" id="IPR011989">
    <property type="entry name" value="ARM-like"/>
</dbReference>
<comment type="caution">
    <text evidence="6">The sequence shown here is derived from an EMBL/GenBank/DDBJ whole genome shotgun (WGS) entry which is preliminary data.</text>
</comment>
<feature type="region of interest" description="Disordered" evidence="4">
    <location>
        <begin position="2563"/>
        <end position="2657"/>
    </location>
</feature>
<feature type="compositionally biased region" description="Polar residues" evidence="4">
    <location>
        <begin position="2169"/>
        <end position="2188"/>
    </location>
</feature>
<feature type="compositionally biased region" description="Polar residues" evidence="4">
    <location>
        <begin position="2670"/>
        <end position="2679"/>
    </location>
</feature>
<feature type="compositionally biased region" description="Polar residues" evidence="4">
    <location>
        <begin position="3939"/>
        <end position="3952"/>
    </location>
</feature>
<feature type="region of interest" description="Disordered" evidence="4">
    <location>
        <begin position="399"/>
        <end position="428"/>
    </location>
</feature>
<feature type="compositionally biased region" description="Polar residues" evidence="4">
    <location>
        <begin position="270"/>
        <end position="294"/>
    </location>
</feature>
<accession>A0A2C6L7V6</accession>
<feature type="compositionally biased region" description="Basic and acidic residues" evidence="4">
    <location>
        <begin position="211"/>
        <end position="224"/>
    </location>
</feature>
<feature type="compositionally biased region" description="Low complexity" evidence="4">
    <location>
        <begin position="1562"/>
        <end position="1585"/>
    </location>
</feature>
<dbReference type="PANTHER" id="PTHR12609">
    <property type="entry name" value="MICROTUBULE ASSOCIATED PROTEIN XMAP215"/>
    <property type="match status" value="1"/>
</dbReference>
<feature type="compositionally biased region" description="Polar residues" evidence="4">
    <location>
        <begin position="180"/>
        <end position="197"/>
    </location>
</feature>
<dbReference type="Gene3D" id="1.25.10.10">
    <property type="entry name" value="Leucine-rich Repeat Variant"/>
    <property type="match status" value="3"/>
</dbReference>
<feature type="region of interest" description="Disordered" evidence="4">
    <location>
        <begin position="2670"/>
        <end position="2708"/>
    </location>
</feature>
<feature type="region of interest" description="Disordered" evidence="4">
    <location>
        <begin position="3715"/>
        <end position="3803"/>
    </location>
</feature>
<feature type="region of interest" description="Disordered" evidence="4">
    <location>
        <begin position="685"/>
        <end position="738"/>
    </location>
</feature>
<feature type="compositionally biased region" description="Basic and acidic residues" evidence="4">
    <location>
        <begin position="3908"/>
        <end position="3918"/>
    </location>
</feature>
<feature type="region of interest" description="Disordered" evidence="4">
    <location>
        <begin position="3901"/>
        <end position="3975"/>
    </location>
</feature>
<feature type="region of interest" description="Disordered" evidence="4">
    <location>
        <begin position="4025"/>
        <end position="4060"/>
    </location>
</feature>
<feature type="region of interest" description="Disordered" evidence="4">
    <location>
        <begin position="1407"/>
        <end position="1449"/>
    </location>
</feature>
<organism evidence="6 7">
    <name type="scientific">Cystoisospora suis</name>
    <dbReference type="NCBI Taxonomy" id="483139"/>
    <lineage>
        <taxon>Eukaryota</taxon>
        <taxon>Sar</taxon>
        <taxon>Alveolata</taxon>
        <taxon>Apicomplexa</taxon>
        <taxon>Conoidasida</taxon>
        <taxon>Coccidia</taxon>
        <taxon>Eucoccidiorida</taxon>
        <taxon>Eimeriorina</taxon>
        <taxon>Sarcocystidae</taxon>
        <taxon>Cystoisospora</taxon>
    </lineage>
</organism>
<feature type="compositionally biased region" description="Basic and acidic residues" evidence="4">
    <location>
        <begin position="306"/>
        <end position="323"/>
    </location>
</feature>
<feature type="compositionally biased region" description="Basic residues" evidence="4">
    <location>
        <begin position="69"/>
        <end position="82"/>
    </location>
</feature>
<feature type="region of interest" description="Disordered" evidence="4">
    <location>
        <begin position="1542"/>
        <end position="1585"/>
    </location>
</feature>
<dbReference type="GO" id="GO:0051010">
    <property type="term" value="F:microtubule plus-end binding"/>
    <property type="evidence" value="ECO:0007669"/>
    <property type="project" value="InterPro"/>
</dbReference>
<keyword evidence="7" id="KW-1185">Reference proteome</keyword>
<name>A0A2C6L7V6_9APIC</name>
<proteinExistence type="predicted"/>
<dbReference type="SMART" id="SM01349">
    <property type="entry name" value="TOG"/>
    <property type="match status" value="1"/>
</dbReference>
<evidence type="ECO:0000313" key="7">
    <source>
        <dbReference type="Proteomes" id="UP000221165"/>
    </source>
</evidence>
<feature type="compositionally biased region" description="Low complexity" evidence="4">
    <location>
        <begin position="155"/>
        <end position="166"/>
    </location>
</feature>
<feature type="compositionally biased region" description="Polar residues" evidence="4">
    <location>
        <begin position="3832"/>
        <end position="3841"/>
    </location>
</feature>
<keyword evidence="3" id="KW-0206">Cytoskeleton</keyword>
<feature type="region of interest" description="Disordered" evidence="4">
    <location>
        <begin position="1942"/>
        <end position="1999"/>
    </location>
</feature>
<keyword evidence="2" id="KW-0963">Cytoplasm</keyword>
<feature type="region of interest" description="Disordered" evidence="4">
    <location>
        <begin position="1021"/>
        <end position="1052"/>
    </location>
</feature>
<feature type="compositionally biased region" description="Polar residues" evidence="4">
    <location>
        <begin position="2578"/>
        <end position="2587"/>
    </location>
</feature>
<feature type="region of interest" description="Disordered" evidence="4">
    <location>
        <begin position="145"/>
        <end position="380"/>
    </location>
</feature>
<sequence length="4060" mass="432785">MADSCSSGSDAAPSASSQDSRSSPRLKPRMLSSSTQATDGCCGVSLEFRRDSHHKGGLKHACCSPSPPPKKRLITPKARPKKLHEIMKQRSHESCSGPGSGEGAGGTERPSSYVFGKVSRGVADSELFHSTSLCSEDGLVSCSPVGGLSPLDGITTTSPKPSNTSNQLVARDTATEAYRHTSNSHGTAVSLPATSPGSVRPCGDSAACGRRRCEESEAGGRGDSSRSLSFAPSSPSPSVRQSSLNTQRFRTQTGFSGKEDRPTDQPVTPFPSTSTATEMLSDVTSSVTSVNASGCPTPAARMSANENDKLQRGPDADFRHAGDENEGLVQTDSISCLDLSPSESPFSRSRSVHVSSSTCPSTGVCPSPLGQGKDSGLPVPQDETTLVRELKQQEETCSTFVGRGATERIQGELSPEKSAPKSEDDEALSRIPLNTRLASKVTKQRLHGCDELLQMASKNPEGFHAVFDSYLSQGTIEKLLRDSSALVQAKVVDVLLAFSKAATRSAEGKQTGPARSFLSADQAVRLLQVISPAALQNVLPNSRTALPCSELLALLSSVHSSALSTTLSAIFSSNEKLLAEKKGNIALLKGPGLRQLGASLQLLQQLLEDFGAAAINASGGLKDLLEKGLGPFCCCSDKSVRAVSAAAAAHAVWVAGSTEAARKLAGDAVKQSKAMQNDITSLVNDFAEGRKNPPEPRRQFLTGPKARLPGASEENTCSQGQRRGKLGGQDGAESPASTVVLGDETDVLKIVCQQSNWVMRATEGQEKKLGGSAGQEADELPWKVKMQAWQQLEEALLECVRINKKNAFVPSLLNLIHRSIKLEPTLPVVSCCLRVLQHLVRHLLSEHTMDHSNTQTCYQNQVRALLADTASKLKVNNRQVQMAAAGCLQAFLSHLPLDVACADLLPMKEKLANYRQAVLEGLAAAILKNEQEIGGGSERADSGAFLRAVPELLDAAKAGSDDGAPGVRTAALHLLAVIGQHRLTGREVIEPVLQQLQEQKKKQVLKIIAARQEGKTASIGKPSIEDLVKTSQRGRQRGSGQRADRAALASLDSVSSVASATRSEVPVAPVKAIAGGSWKAKGLPVSRVAGSGFNERNQAGFGEGEGCAMANSGRTKRAGSSTQPGRHNRSREGTGESSAVRSQHCTPGEQSVTTQGRSPQAASPFQPSASQNNSAPTSFSSSPWAVPECALSAEEAGEAARKFFPTSILQGLSSLSGTERKDACGRAARWWAETCRCSECCKEEAGTDENATGVLRTDDCLDRVRLSYAPHLLLFMRTKLHGFREKSLLVQDSVVACLTAVVEGLRRITEKAKVSKAAFDHVGDSTGGSHTGVAPDPCLASLLLDPLVEKLGEPRLGERIQSLCHSLAELLRSPLPVASVLIRAIEEGSGSTHAPVRGTCNLHVQQSGKCSSNTQMGNAGTPSSSQKAGVSGFAAAGGDSSKPRGTPLGGGRASHAVCGVLEKLVQTWGAASFGPAPRALVVLARQMIDAHKVNAAQASRSSAMRLLAVLQQHLGEKTIYAMLVGQPLAEDLKEAVRQLASLGSSQASHDHPARSSGTRRQAAVSTSGTPAAPPSSSWSPSRSPSLSSSSVAASISALAAGASAYRAAVSMATCMDGDSGSPRKGLSPSLSFEGAAAGEFPLDAPFEAGSSSRERVSIAPFLTPELMADLQPKQASRNSVTQGDEVAVAALRKVMFIIATKAHGCVKAEGLSVFVPALRLRILDKRPIVTREALFLAAALCDALTTVPSSSSSECPLADNATPRRRSAGVQLYQDLLVPAVLVRLGHYDQKVVEAAHIAALKWLRAIEPDAGLLLITGVLERRSQAEKKGSTTAETSSGSPRSFPSLSFAGDGMNADLRSVVMGGREAVRSADFLISLLVASEHSFDRCSKDVLRNRFVPLLSELSAVTRGDHLSNHNGCAGVLLAVEALISRVSKYVEPEKTMPHMHQGRERAGQPTVTELSETEANESNYDKGQSDAHTQDEDGRDGKECMSKTNTVAEGENEEVVRCWRIRSRKNGDSTLPDCLDVEMTDALGPSDPDSAQRNQAKFSKEPCCAGKAAESSSDTGDIDEEFLSRHILCARLPRRTKRGADGVSGSEACSSASAITQSMSPSFSRCPPRGGPVSLSSVRKNGAKTAGLARDELVNGWKYLVSPHLLSLMFPCSSTSSAMKSAPKTSPRSRGATNEQGKSRDIAHLEQAADIWCRFFSQAFDEGENKEAKRKVVRETLKGEEEDVPRLLVGWIAVQVSDSSGYFPHGFSAPLSASPSNPRPRAEYLSGKSHASVALCSASSYSAECTYTVAPPLVLLAVFLQTLRVLNLRLTPPDQQDITALLLELRSASALNEMIQGRGPSQSHLGTVLGGLRCEGLQQAHRQALREILLLVPGVAAEPGKLIGVLQKQIARTKNRNFLCDMLETLSEVLEHHLASPSPLPVSTLGMNFQVGAQGSAPLGGLTVHAGGALLSEFLLTQLVPRLLQLLALTGGSGASPERSSAGRGCFKETILRALGLCNTISKGGVLSISSPALTADVRARLCESTRVSGSSSFSKTLLFPVPPRPRCSDYTVSYAAAPPSPPSSTPEGKTNSSRLEGAPTLGDSENSAESDISQRKEGNSRASTGSLKDPSSGGNTTIMSDPTEKDCKRSAAKPSVVAHLSQESAKKVEEVEIKHFSQSVDGSWQSPGFPLAQKPAEGKNEDKRDDAQTAKGQITSSIEVLETREEERPRFADANLQKLMWARREELEEMAKAMKGTNTHVESLRSGHLFSSLLSKVDEATAASETLLSSLQREHAEQHGLAWAWPTTMSAVTQKARGDSTEWLSVKGWLLLNTRQEHGRGSPASHSMGTQSRQARSLFTEPYGEAAADDVSKRELTFSSASMLKLWCSELSVKDNIARVARAAHCLVYLLTNAPLDHATARGFFQPLLEWKGRAGLSFLFSEQEEGSGHELEDSNQKLLESGGGAVAPSWEKEFGLNTRFGVLEACSKTGKLPQLGLSLEGEEILLGGYPLCVPMLLESLLQGLDTVFQLQNFEDSTQVAGVSFHTMISLLLLVEVLLRRFVSPATSLHAAGDAPSESRPSISETKRSGDGMGDADRGGRRSEQLLRNNNSAGKKQEGRSDIKDQIDWIQQSTLAKTCKQLLLCMSRYQAFVYKAATPGAEDLLLPRLITTALLNQCLGKNMLRGSFRSLVGLVEFVYTLASQQIQGVLPDLNSDTMWRFLSKIHKRVVAKFQEASAGTGEPGGCSRSGTRLLAEELHAKRPQHPGENTHGLSAETRTRISALFPREELLQFVHTVLSSWHLVEGAHASARIGLQQRRQSSTTHNLEDMSSIVAAIEKLHAFSLVHFRLLVQTILVYCPDTLGAYLKARGWDSTSRVGQKLDRVLSPPHAAAGKKDVLASAESSVKGSVEAREALRGFNCTACIGWTRGLGNGNASETDTAISSKLAEQSRILVEKEKDANGPLTHSQIENAVSTKDEECEGPESSRGQQRREGTLPGYFLGAEDAGSSPVESDMKDTVASLIEAEHAKLSEVMPLHSIGSNELASDNMPPRVVGVHPFDTLRPGRSRDIFRLVDQQPFDTWEDLSLNSYLNSVRACLCKAQLAAVRERQSQASPGHSRTGQQCSSTQACRGSPALSFLWRSVILLSAQPTLQTSRRGAEQPGTRTAHGVSAEEPFRLADVDAVSGNNLRGSSRTVRFPTGRKWVDLDAVSRIFKVEMQLGRAASQRHSNTARDCGDRPDCQSKLSSSTTVSVPKETAKDVELTSESEAEGRSALVAGAGSFEEGKRADPNSGITQTTECTEGSKSPNVSAIRENTASSAGWSVLPSLRTRGLAEQQRGFQRNQTQRQRVEPGQGDHRRSDGLSASVSVDQGLSRVERATFRAAVCQPGANCQRASVQREPNVCRLQPVASAGARDRDTPRNEEGCLPEGTHGTATRDLPAKGHPSSNTESNQTSQLSAKPGHGYPVAGDSEPDESWSSARPAGARVMRFQEYSSAAVAVDTQVGEVNVREKANRVVAEGCKSETSLLRRVERSPMRLSSGDAVLDRTPDSYLPPSPPPVSGALRG</sequence>
<dbReference type="GO" id="GO:0030951">
    <property type="term" value="P:establishment or maintenance of microtubule cytoskeleton polarity"/>
    <property type="evidence" value="ECO:0007669"/>
    <property type="project" value="InterPro"/>
</dbReference>
<dbReference type="Pfam" id="PF21041">
    <property type="entry name" value="XMAP215_CLASP_TOG"/>
    <property type="match status" value="1"/>
</dbReference>
<feature type="compositionally biased region" description="Low complexity" evidence="4">
    <location>
        <begin position="340"/>
        <end position="362"/>
    </location>
</feature>
<dbReference type="InterPro" id="IPR034085">
    <property type="entry name" value="TOG"/>
</dbReference>
<dbReference type="VEuPathDB" id="ToxoDB:CSUI_002798"/>
<feature type="region of interest" description="Disordered" evidence="4">
    <location>
        <begin position="3063"/>
        <end position="3113"/>
    </location>
</feature>